<name>A0A5M8Q2T9_9LECA</name>
<feature type="compositionally biased region" description="Basic and acidic residues" evidence="1">
    <location>
        <begin position="66"/>
        <end position="97"/>
    </location>
</feature>
<comment type="caution">
    <text evidence="2">The sequence shown here is derived from an EMBL/GenBank/DDBJ whole genome shotgun (WGS) entry which is preliminary data.</text>
</comment>
<accession>A0A5M8Q2T9</accession>
<dbReference type="AlphaFoldDB" id="A0A5M8Q2T9"/>
<reference evidence="2 3" key="1">
    <citation type="submission" date="2019-09" db="EMBL/GenBank/DDBJ databases">
        <title>The hologenome of the rock-dwelling lichen Lasallia pustulata.</title>
        <authorList>
            <person name="Greshake Tzovaras B."/>
            <person name="Segers F."/>
            <person name="Bicker A."/>
            <person name="Dal Grande F."/>
            <person name="Otte J."/>
            <person name="Hankeln T."/>
            <person name="Schmitt I."/>
            <person name="Ebersberger I."/>
        </authorList>
    </citation>
    <scope>NUCLEOTIDE SEQUENCE [LARGE SCALE GENOMIC DNA]</scope>
    <source>
        <strain evidence="2">A1-1</strain>
    </source>
</reference>
<dbReference type="EMBL" id="VXIT01000001">
    <property type="protein sequence ID" value="KAA6415525.1"/>
    <property type="molecule type" value="Genomic_DNA"/>
</dbReference>
<sequence length="107" mass="12070">MMLSPSRCHCTLTFDIRVSDLDFLIFNTPSLLQPQGRLAGPCQLLLRRMRGSTKDLEALAAAKGTLKEAARNTAEKRKTSKNDPITKKDLVRQDPRRSTWKSGKSRK</sequence>
<evidence type="ECO:0000313" key="3">
    <source>
        <dbReference type="Proteomes" id="UP000324767"/>
    </source>
</evidence>
<gene>
    <name evidence="2" type="ORF">FRX48_00240</name>
</gene>
<feature type="region of interest" description="Disordered" evidence="1">
    <location>
        <begin position="66"/>
        <end position="107"/>
    </location>
</feature>
<protein>
    <submittedName>
        <fullName evidence="2">Uncharacterized protein</fullName>
    </submittedName>
</protein>
<evidence type="ECO:0000256" key="1">
    <source>
        <dbReference type="SAM" id="MobiDB-lite"/>
    </source>
</evidence>
<organism evidence="2 3">
    <name type="scientific">Lasallia pustulata</name>
    <dbReference type="NCBI Taxonomy" id="136370"/>
    <lineage>
        <taxon>Eukaryota</taxon>
        <taxon>Fungi</taxon>
        <taxon>Dikarya</taxon>
        <taxon>Ascomycota</taxon>
        <taxon>Pezizomycotina</taxon>
        <taxon>Lecanoromycetes</taxon>
        <taxon>OSLEUM clade</taxon>
        <taxon>Umbilicariomycetidae</taxon>
        <taxon>Umbilicariales</taxon>
        <taxon>Umbilicariaceae</taxon>
        <taxon>Lasallia</taxon>
    </lineage>
</organism>
<proteinExistence type="predicted"/>
<dbReference type="Proteomes" id="UP000324767">
    <property type="component" value="Unassembled WGS sequence"/>
</dbReference>
<evidence type="ECO:0000313" key="2">
    <source>
        <dbReference type="EMBL" id="KAA6415525.1"/>
    </source>
</evidence>